<keyword evidence="2" id="KW-0285">Flavoprotein</keyword>
<organism evidence="7 8">
    <name type="scientific">Colletotrichum sublineola</name>
    <name type="common">Sorghum anthracnose fungus</name>
    <dbReference type="NCBI Taxonomy" id="1173701"/>
    <lineage>
        <taxon>Eukaryota</taxon>
        <taxon>Fungi</taxon>
        <taxon>Dikarya</taxon>
        <taxon>Ascomycota</taxon>
        <taxon>Pezizomycotina</taxon>
        <taxon>Sordariomycetes</taxon>
        <taxon>Hypocreomycetidae</taxon>
        <taxon>Glomerellales</taxon>
        <taxon>Glomerellaceae</taxon>
        <taxon>Colletotrichum</taxon>
        <taxon>Colletotrichum graminicola species complex</taxon>
    </lineage>
</organism>
<feature type="domain" description="FAD-binding PCMH-type" evidence="6">
    <location>
        <begin position="58"/>
        <end position="232"/>
    </location>
</feature>
<evidence type="ECO:0000256" key="1">
    <source>
        <dbReference type="ARBA" id="ARBA00005466"/>
    </source>
</evidence>
<keyword evidence="8" id="KW-1185">Reference proteome</keyword>
<keyword evidence="5" id="KW-0732">Signal</keyword>
<dbReference type="Gene3D" id="3.30.465.10">
    <property type="match status" value="1"/>
</dbReference>
<dbReference type="GO" id="GO:0016491">
    <property type="term" value="F:oxidoreductase activity"/>
    <property type="evidence" value="ECO:0007669"/>
    <property type="project" value="UniProtKB-KW"/>
</dbReference>
<protein>
    <recommendedName>
        <fullName evidence="6">FAD-binding PCMH-type domain-containing protein</fullName>
    </recommendedName>
</protein>
<dbReference type="InterPro" id="IPR016169">
    <property type="entry name" value="FAD-bd_PCMH_sub2"/>
</dbReference>
<dbReference type="HOGENOM" id="CLU_018354_1_2_1"/>
<comment type="similarity">
    <text evidence="1">Belongs to the oxygen-dependent FAD-linked oxidoreductase family.</text>
</comment>
<dbReference type="GO" id="GO:0071949">
    <property type="term" value="F:FAD binding"/>
    <property type="evidence" value="ECO:0007669"/>
    <property type="project" value="InterPro"/>
</dbReference>
<gene>
    <name evidence="7" type="ORF">CSUB01_02716</name>
</gene>
<feature type="signal peptide" evidence="5">
    <location>
        <begin position="1"/>
        <end position="19"/>
    </location>
</feature>
<evidence type="ECO:0000256" key="2">
    <source>
        <dbReference type="ARBA" id="ARBA00022630"/>
    </source>
</evidence>
<dbReference type="OMA" id="ATLWAHA"/>
<dbReference type="PANTHER" id="PTHR42973">
    <property type="entry name" value="BINDING OXIDOREDUCTASE, PUTATIVE (AFU_ORTHOLOGUE AFUA_1G17690)-RELATED"/>
    <property type="match status" value="1"/>
</dbReference>
<dbReference type="InterPro" id="IPR036318">
    <property type="entry name" value="FAD-bd_PCMH-like_sf"/>
</dbReference>
<evidence type="ECO:0000256" key="4">
    <source>
        <dbReference type="ARBA" id="ARBA00023002"/>
    </source>
</evidence>
<dbReference type="Proteomes" id="UP000027238">
    <property type="component" value="Unassembled WGS sequence"/>
</dbReference>
<dbReference type="InterPro" id="IPR016166">
    <property type="entry name" value="FAD-bd_PCMH"/>
</dbReference>
<dbReference type="InterPro" id="IPR050416">
    <property type="entry name" value="FAD-linked_Oxidoreductase"/>
</dbReference>
<dbReference type="OrthoDB" id="2151789at2759"/>
<dbReference type="AlphaFoldDB" id="A0A066X1I7"/>
<dbReference type="SUPFAM" id="SSF56176">
    <property type="entry name" value="FAD-binding/transporter-associated domain-like"/>
    <property type="match status" value="1"/>
</dbReference>
<dbReference type="PROSITE" id="PS51387">
    <property type="entry name" value="FAD_PCMH"/>
    <property type="match status" value="1"/>
</dbReference>
<dbReference type="STRING" id="1173701.A0A066X1I7"/>
<feature type="chain" id="PRO_5001629652" description="FAD-binding PCMH-type domain-containing protein" evidence="5">
    <location>
        <begin position="20"/>
        <end position="488"/>
    </location>
</feature>
<sequence>MSRFIWCALVAVLPAVVVSTGPTTCEVLKTQFPGRVISSNDAASYASAQSSYYSGQERNMKPNCIFMPTTAAEVSEFVKTMIPRQASDARFAIRGGGHTLWSGAANIDGGVTVDMRLINQTVLSADKKVASLGAGGRWHDVYHQLTPYNVTVMGGRIGTLGVGGFLSGGGMTFLARRHGWASDNIYGYEIVLASGEITHVTEASHPDLWLALKGGSNNFGIITRFDVPTFPSDGMWYNLVEYEYNDSVLEAQAQAFSRFMEPAHFDDGAMMGIFLDYAGGNHSIRDALWYADSVTAPPAYSGFTDIPNKGGVAKIASVADVVDEFGANIPPTTSRAFQLDWSFHNPPADLYMELFKIWERGTSAVAEVEGIFVEFLTQPQSVTNGTNLFGLEAGKTDYAMMLMTAAYANEADDEKVRVAILDMVRAQRGLLRRRGYLVDFVYTNYADRSQGVYKSWGAENVAKMQAASKKYDPQGFFQKRVPGGFKVF</sequence>
<dbReference type="InterPro" id="IPR006094">
    <property type="entry name" value="Oxid_FAD_bind_N"/>
</dbReference>
<evidence type="ECO:0000259" key="6">
    <source>
        <dbReference type="PROSITE" id="PS51387"/>
    </source>
</evidence>
<dbReference type="Pfam" id="PF01565">
    <property type="entry name" value="FAD_binding_4"/>
    <property type="match status" value="1"/>
</dbReference>
<dbReference type="PANTHER" id="PTHR42973:SF22">
    <property type="entry name" value="FAD-BINDING PCMH-TYPE DOMAIN-CONTAINING PROTEIN-RELATED"/>
    <property type="match status" value="1"/>
</dbReference>
<evidence type="ECO:0000256" key="5">
    <source>
        <dbReference type="SAM" id="SignalP"/>
    </source>
</evidence>
<comment type="caution">
    <text evidence="7">The sequence shown here is derived from an EMBL/GenBank/DDBJ whole genome shotgun (WGS) entry which is preliminary data.</text>
</comment>
<evidence type="ECO:0000313" key="7">
    <source>
        <dbReference type="EMBL" id="KDN62807.1"/>
    </source>
</evidence>
<reference evidence="8" key="1">
    <citation type="journal article" date="2014" name="Genome Announc.">
        <title>Draft genome sequence of Colletotrichum sublineola, a destructive pathogen of cultivated sorghum.</title>
        <authorList>
            <person name="Baroncelli R."/>
            <person name="Sanz-Martin J.M."/>
            <person name="Rech G.E."/>
            <person name="Sukno S.A."/>
            <person name="Thon M.R."/>
        </authorList>
    </citation>
    <scope>NUCLEOTIDE SEQUENCE [LARGE SCALE GENOMIC DNA]</scope>
    <source>
        <strain evidence="8">TX430BB</strain>
    </source>
</reference>
<proteinExistence type="inferred from homology"/>
<accession>A0A066X1I7</accession>
<dbReference type="EMBL" id="JMSE01001300">
    <property type="protein sequence ID" value="KDN62807.1"/>
    <property type="molecule type" value="Genomic_DNA"/>
</dbReference>
<keyword evidence="4" id="KW-0560">Oxidoreductase</keyword>
<evidence type="ECO:0000256" key="3">
    <source>
        <dbReference type="ARBA" id="ARBA00022827"/>
    </source>
</evidence>
<evidence type="ECO:0000313" key="8">
    <source>
        <dbReference type="Proteomes" id="UP000027238"/>
    </source>
</evidence>
<keyword evidence="3" id="KW-0274">FAD</keyword>
<dbReference type="eggNOG" id="KOG1231">
    <property type="taxonomic scope" value="Eukaryota"/>
</dbReference>
<name>A0A066X1I7_COLSU</name>